<evidence type="ECO:0000313" key="2">
    <source>
        <dbReference type="EMBL" id="SDY56012.1"/>
    </source>
</evidence>
<name>A0A1H3KV13_9EURY</name>
<evidence type="ECO:0000313" key="3">
    <source>
        <dbReference type="Proteomes" id="UP000199079"/>
    </source>
</evidence>
<dbReference type="PROSITE" id="PS51186">
    <property type="entry name" value="GNAT"/>
    <property type="match status" value="1"/>
</dbReference>
<dbReference type="PANTHER" id="PTHR43441:SF11">
    <property type="entry name" value="RIBOSOMAL-PROTEIN-SERINE ACETYLTRANSFERASE"/>
    <property type="match status" value="1"/>
</dbReference>
<dbReference type="GO" id="GO:1990189">
    <property type="term" value="F:protein N-terminal-serine acetyltransferase activity"/>
    <property type="evidence" value="ECO:0007669"/>
    <property type="project" value="TreeGrafter"/>
</dbReference>
<protein>
    <submittedName>
        <fullName evidence="2">Protein N-acetyltransferase, RimJ/RimL family</fullName>
    </submittedName>
</protein>
<dbReference type="PANTHER" id="PTHR43441">
    <property type="entry name" value="RIBOSOMAL-PROTEIN-SERINE ACETYLTRANSFERASE"/>
    <property type="match status" value="1"/>
</dbReference>
<keyword evidence="3" id="KW-1185">Reference proteome</keyword>
<gene>
    <name evidence="2" type="ORF">SAMN05216564_106171</name>
</gene>
<dbReference type="GeneID" id="43840112"/>
<feature type="domain" description="N-acetyltransferase" evidence="1">
    <location>
        <begin position="11"/>
        <end position="190"/>
    </location>
</feature>
<proteinExistence type="predicted"/>
<dbReference type="EMBL" id="FNPC01000006">
    <property type="protein sequence ID" value="SDY56012.1"/>
    <property type="molecule type" value="Genomic_DNA"/>
</dbReference>
<dbReference type="Gene3D" id="3.40.630.30">
    <property type="match status" value="1"/>
</dbReference>
<dbReference type="GO" id="GO:0008999">
    <property type="term" value="F:protein-N-terminal-alanine acetyltransferase activity"/>
    <property type="evidence" value="ECO:0007669"/>
    <property type="project" value="TreeGrafter"/>
</dbReference>
<dbReference type="GO" id="GO:0005737">
    <property type="term" value="C:cytoplasm"/>
    <property type="evidence" value="ECO:0007669"/>
    <property type="project" value="TreeGrafter"/>
</dbReference>
<dbReference type="SUPFAM" id="SSF55729">
    <property type="entry name" value="Acyl-CoA N-acyltransferases (Nat)"/>
    <property type="match status" value="1"/>
</dbReference>
<evidence type="ECO:0000259" key="1">
    <source>
        <dbReference type="PROSITE" id="PS51186"/>
    </source>
</evidence>
<dbReference type="RefSeq" id="WP_021073277.1">
    <property type="nucleotide sequence ID" value="NZ_FNPC01000006.1"/>
</dbReference>
<dbReference type="InterPro" id="IPR016181">
    <property type="entry name" value="Acyl_CoA_acyltransferase"/>
</dbReference>
<keyword evidence="2" id="KW-0808">Transferase</keyword>
<dbReference type="InterPro" id="IPR000182">
    <property type="entry name" value="GNAT_dom"/>
</dbReference>
<dbReference type="Proteomes" id="UP000199079">
    <property type="component" value="Unassembled WGS sequence"/>
</dbReference>
<accession>A0A1H3KV13</accession>
<dbReference type="AlphaFoldDB" id="A0A1H3KV13"/>
<sequence length="203" mass="23299">MFPERIATDRLRLTPLWSDRVDLRELYRICSSDPGIETVTAYVAWDPHETIDETAAFLDRSRSTWEQREAATYVIRPADGEDGAGAIAGCTDLRIDWDRRLAEPGIWLRERFQGRGYAGERAAALLELAFDRLDLELVAVSHHPENDPARRAIERYVDRFGGRREGRLRNDLPFPDGSVHDRVRYTISRDEWRTATDGGTEIL</sequence>
<dbReference type="Pfam" id="PF13302">
    <property type="entry name" value="Acetyltransf_3"/>
    <property type="match status" value="1"/>
</dbReference>
<dbReference type="InterPro" id="IPR051908">
    <property type="entry name" value="Ribosomal_N-acetyltransferase"/>
</dbReference>
<organism evidence="2 3">
    <name type="scientific">Halopenitus persicus</name>
    <dbReference type="NCBI Taxonomy" id="1048396"/>
    <lineage>
        <taxon>Archaea</taxon>
        <taxon>Methanobacteriati</taxon>
        <taxon>Methanobacteriota</taxon>
        <taxon>Stenosarchaea group</taxon>
        <taxon>Halobacteria</taxon>
        <taxon>Halobacteriales</taxon>
        <taxon>Haloferacaceae</taxon>
        <taxon>Halopenitus</taxon>
    </lineage>
</organism>
<dbReference type="OrthoDB" id="120213at2157"/>
<reference evidence="3" key="1">
    <citation type="submission" date="2016-10" db="EMBL/GenBank/DDBJ databases">
        <authorList>
            <person name="Varghese N."/>
            <person name="Submissions S."/>
        </authorList>
    </citation>
    <scope>NUCLEOTIDE SEQUENCE [LARGE SCALE GENOMIC DNA]</scope>
    <source>
        <strain evidence="3">DC30,IBRC 10041,KCTC 4046</strain>
    </source>
</reference>